<protein>
    <submittedName>
        <fullName evidence="1">4207_t:CDS:1</fullName>
    </submittedName>
</protein>
<gene>
    <name evidence="1" type="ORF">CPELLU_LOCUS10634</name>
</gene>
<evidence type="ECO:0000313" key="1">
    <source>
        <dbReference type="EMBL" id="CAG8678175.1"/>
    </source>
</evidence>
<keyword evidence="2" id="KW-1185">Reference proteome</keyword>
<organism evidence="1 2">
    <name type="scientific">Cetraspora pellucida</name>
    <dbReference type="NCBI Taxonomy" id="1433469"/>
    <lineage>
        <taxon>Eukaryota</taxon>
        <taxon>Fungi</taxon>
        <taxon>Fungi incertae sedis</taxon>
        <taxon>Mucoromycota</taxon>
        <taxon>Glomeromycotina</taxon>
        <taxon>Glomeromycetes</taxon>
        <taxon>Diversisporales</taxon>
        <taxon>Gigasporaceae</taxon>
        <taxon>Cetraspora</taxon>
    </lineage>
</organism>
<dbReference type="OrthoDB" id="10399122at2759"/>
<dbReference type="AlphaFoldDB" id="A0A9N9HG87"/>
<sequence length="169" mass="19227">GNEFNNIEDTCSISDDELNNIESSNTEISILRTEEVNNVIIRLLQAVPEVTNHRLLMYVGNSIVNACTSMNNSNNISMNDKLTSSDSNDFEVKIVRDYNLISPKNLNSIIKQLENEFKSNEYSEIDKVRLYTMLSYLYLVEHGRKKVEASTIVAEAARKGVYHVCYIHA</sequence>
<feature type="non-terminal residue" evidence="1">
    <location>
        <position position="1"/>
    </location>
</feature>
<dbReference type="Proteomes" id="UP000789759">
    <property type="component" value="Unassembled WGS sequence"/>
</dbReference>
<evidence type="ECO:0000313" key="2">
    <source>
        <dbReference type="Proteomes" id="UP000789759"/>
    </source>
</evidence>
<proteinExistence type="predicted"/>
<dbReference type="EMBL" id="CAJVQA010008861">
    <property type="protein sequence ID" value="CAG8678175.1"/>
    <property type="molecule type" value="Genomic_DNA"/>
</dbReference>
<comment type="caution">
    <text evidence="1">The sequence shown here is derived from an EMBL/GenBank/DDBJ whole genome shotgun (WGS) entry which is preliminary data.</text>
</comment>
<reference evidence="1" key="1">
    <citation type="submission" date="2021-06" db="EMBL/GenBank/DDBJ databases">
        <authorList>
            <person name="Kallberg Y."/>
            <person name="Tangrot J."/>
            <person name="Rosling A."/>
        </authorList>
    </citation>
    <scope>NUCLEOTIDE SEQUENCE</scope>
    <source>
        <strain evidence="1">FL966</strain>
    </source>
</reference>
<name>A0A9N9HG87_9GLOM</name>
<accession>A0A9N9HG87</accession>